<dbReference type="GO" id="GO:0008270">
    <property type="term" value="F:zinc ion binding"/>
    <property type="evidence" value="ECO:0007669"/>
    <property type="project" value="UniProtKB-KW"/>
</dbReference>
<feature type="region of interest" description="Disordered" evidence="12">
    <location>
        <begin position="95"/>
        <end position="156"/>
    </location>
</feature>
<dbReference type="InterPro" id="IPR001628">
    <property type="entry name" value="Znf_hrmn_rcpt"/>
</dbReference>
<dbReference type="PANTHER" id="PTHR48092">
    <property type="entry name" value="KNIRPS-RELATED PROTEIN-RELATED"/>
    <property type="match status" value="1"/>
</dbReference>
<evidence type="ECO:0000256" key="8">
    <source>
        <dbReference type="ARBA" id="ARBA00023125"/>
    </source>
</evidence>
<evidence type="ECO:0000256" key="1">
    <source>
        <dbReference type="ARBA" id="ARBA00004123"/>
    </source>
</evidence>
<dbReference type="GO" id="GO:0003700">
    <property type="term" value="F:DNA-binding transcription factor activity"/>
    <property type="evidence" value="ECO:0007669"/>
    <property type="project" value="InterPro"/>
</dbReference>
<dbReference type="PROSITE" id="PS51030">
    <property type="entry name" value="NUCLEAR_REC_DBD_2"/>
    <property type="match status" value="1"/>
</dbReference>
<keyword evidence="3" id="KW-0217">Developmental protein</keyword>
<organism evidence="14 15">
    <name type="scientific">Chironomus riparius</name>
    <dbReference type="NCBI Taxonomy" id="315576"/>
    <lineage>
        <taxon>Eukaryota</taxon>
        <taxon>Metazoa</taxon>
        <taxon>Ecdysozoa</taxon>
        <taxon>Arthropoda</taxon>
        <taxon>Hexapoda</taxon>
        <taxon>Insecta</taxon>
        <taxon>Pterygota</taxon>
        <taxon>Neoptera</taxon>
        <taxon>Endopterygota</taxon>
        <taxon>Diptera</taxon>
        <taxon>Nematocera</taxon>
        <taxon>Chironomoidea</taxon>
        <taxon>Chironomidae</taxon>
        <taxon>Chironominae</taxon>
        <taxon>Chironomus</taxon>
    </lineage>
</organism>
<reference evidence="14" key="1">
    <citation type="submission" date="2022-01" db="EMBL/GenBank/DDBJ databases">
        <authorList>
            <person name="King R."/>
        </authorList>
    </citation>
    <scope>NUCLEOTIDE SEQUENCE</scope>
</reference>
<evidence type="ECO:0000256" key="5">
    <source>
        <dbReference type="ARBA" id="ARBA00022771"/>
    </source>
</evidence>
<dbReference type="PROSITE" id="PS00031">
    <property type="entry name" value="NUCLEAR_REC_DBD_1"/>
    <property type="match status" value="1"/>
</dbReference>
<dbReference type="SUPFAM" id="SSF57716">
    <property type="entry name" value="Glucocorticoid receptor-like (DNA-binding domain)"/>
    <property type="match status" value="1"/>
</dbReference>
<evidence type="ECO:0000256" key="12">
    <source>
        <dbReference type="SAM" id="MobiDB-lite"/>
    </source>
</evidence>
<dbReference type="PRINTS" id="PR00047">
    <property type="entry name" value="STROIDFINGER"/>
</dbReference>
<dbReference type="OrthoDB" id="5850793at2759"/>
<dbReference type="SMART" id="SM00399">
    <property type="entry name" value="ZnF_C4"/>
    <property type="match status" value="1"/>
</dbReference>
<dbReference type="GO" id="GO:0005634">
    <property type="term" value="C:nucleus"/>
    <property type="evidence" value="ECO:0007669"/>
    <property type="project" value="UniProtKB-SubCell"/>
</dbReference>
<dbReference type="EMBL" id="OU895879">
    <property type="protein sequence ID" value="CAG9807517.1"/>
    <property type="molecule type" value="Genomic_DNA"/>
</dbReference>
<accession>A0A9N9WVW9</accession>
<evidence type="ECO:0000256" key="9">
    <source>
        <dbReference type="ARBA" id="ARBA00023163"/>
    </source>
</evidence>
<dbReference type="AlphaFoldDB" id="A0A9N9WVW9"/>
<keyword evidence="4" id="KW-0479">Metal-binding</keyword>
<gene>
    <name evidence="14" type="ORF">CHIRRI_LOCUS10365</name>
</gene>
<comment type="similarity">
    <text evidence="2">Belongs to the nuclear hormone receptor family. NR0 subfamily.</text>
</comment>
<dbReference type="Proteomes" id="UP001153620">
    <property type="component" value="Chromosome 3"/>
</dbReference>
<name>A0A9N9WVW9_9DIPT</name>
<feature type="region of interest" description="Disordered" evidence="12">
    <location>
        <begin position="254"/>
        <end position="285"/>
    </location>
</feature>
<dbReference type="GO" id="GO:0043565">
    <property type="term" value="F:sequence-specific DNA binding"/>
    <property type="evidence" value="ECO:0007669"/>
    <property type="project" value="InterPro"/>
</dbReference>
<feature type="compositionally biased region" description="Low complexity" evidence="12">
    <location>
        <begin position="335"/>
        <end position="348"/>
    </location>
</feature>
<keyword evidence="5" id="KW-0863">Zinc-finger</keyword>
<dbReference type="InterPro" id="IPR050200">
    <property type="entry name" value="Nuclear_hormone_rcpt_NR3"/>
</dbReference>
<comment type="subcellular location">
    <subcellularLocation>
        <location evidence="1">Nucleus</location>
    </subcellularLocation>
</comment>
<dbReference type="FunFam" id="3.30.50.10:FF:000034">
    <property type="entry name" value="CLUMA_CG002674, isoform A"/>
    <property type="match status" value="1"/>
</dbReference>
<evidence type="ECO:0000256" key="4">
    <source>
        <dbReference type="ARBA" id="ARBA00022723"/>
    </source>
</evidence>
<evidence type="ECO:0000256" key="2">
    <source>
        <dbReference type="ARBA" id="ARBA00006647"/>
    </source>
</evidence>
<evidence type="ECO:0000256" key="3">
    <source>
        <dbReference type="ARBA" id="ARBA00022473"/>
    </source>
</evidence>
<evidence type="ECO:0000256" key="11">
    <source>
        <dbReference type="ARBA" id="ARBA00023242"/>
    </source>
</evidence>
<proteinExistence type="inferred from homology"/>
<feature type="domain" description="Nuclear receptor" evidence="13">
    <location>
        <begin position="2"/>
        <end position="78"/>
    </location>
</feature>
<feature type="region of interest" description="Disordered" evidence="12">
    <location>
        <begin position="309"/>
        <end position="351"/>
    </location>
</feature>
<keyword evidence="6" id="KW-0862">Zinc</keyword>
<evidence type="ECO:0000256" key="10">
    <source>
        <dbReference type="ARBA" id="ARBA00023170"/>
    </source>
</evidence>
<feature type="compositionally biased region" description="Low complexity" evidence="12">
    <location>
        <begin position="135"/>
        <end position="154"/>
    </location>
</feature>
<dbReference type="Pfam" id="PF00105">
    <property type="entry name" value="zf-C4"/>
    <property type="match status" value="1"/>
</dbReference>
<keyword evidence="10" id="KW-0675">Receptor</keyword>
<protein>
    <recommendedName>
        <fullName evidence="13">Nuclear receptor domain-containing protein</fullName>
    </recommendedName>
</protein>
<keyword evidence="9" id="KW-0804">Transcription</keyword>
<sequence>MNQQCKVCGEPAAGFHFGAFTCEGCKSFFGRSYNNLSSISECKNNSECVINKKNRTACKACRLKKCLMVGMSKNGSRYGRRSNWFKIHCLLQEQQQQREQHQQQHQQNGHPPQPYDLNFLNLMDDYSKNNHNRASLSSSSPSISSPDSHNSDSSVEIGDKKKMHNSIHKIPPKIPAINPSPLPSQLASFFQLMPPLGPLPLHHLVGSPFTKLMPPPPLASSAHNFLPPSLFSSPFHDSLHHLYAQQQSFLSSANLPSPLANLPNNNNNSSSNNNNNKDSINNNLLHSNGKSADFYQKYYFNKINGKFPMNNHDDDNENDDVTPSNSPTLKVDVNSPSSPHSTASSNSPIICDDIQNNPIDLSMKNEDLLNNNTN</sequence>
<evidence type="ECO:0000256" key="6">
    <source>
        <dbReference type="ARBA" id="ARBA00022833"/>
    </source>
</evidence>
<keyword evidence="11" id="KW-0539">Nucleus</keyword>
<dbReference type="InterPro" id="IPR013088">
    <property type="entry name" value="Znf_NHR/GATA"/>
</dbReference>
<evidence type="ECO:0000256" key="7">
    <source>
        <dbReference type="ARBA" id="ARBA00023015"/>
    </source>
</evidence>
<keyword evidence="8" id="KW-0238">DNA-binding</keyword>
<evidence type="ECO:0000313" key="15">
    <source>
        <dbReference type="Proteomes" id="UP001153620"/>
    </source>
</evidence>
<keyword evidence="15" id="KW-1185">Reference proteome</keyword>
<reference evidence="14" key="2">
    <citation type="submission" date="2022-10" db="EMBL/GenBank/DDBJ databases">
        <authorList>
            <consortium name="ENA_rothamsted_submissions"/>
            <consortium name="culmorum"/>
            <person name="King R."/>
        </authorList>
    </citation>
    <scope>NUCLEOTIDE SEQUENCE</scope>
</reference>
<evidence type="ECO:0000313" key="14">
    <source>
        <dbReference type="EMBL" id="CAG9807517.1"/>
    </source>
</evidence>
<dbReference type="Gene3D" id="3.30.50.10">
    <property type="entry name" value="Erythroid Transcription Factor GATA-1, subunit A"/>
    <property type="match status" value="1"/>
</dbReference>
<keyword evidence="7" id="KW-0805">Transcription regulation</keyword>
<evidence type="ECO:0000259" key="13">
    <source>
        <dbReference type="PROSITE" id="PS51030"/>
    </source>
</evidence>